<dbReference type="OMA" id="IVMHKPD"/>
<dbReference type="GO" id="GO:1990130">
    <property type="term" value="C:GATOR1 complex"/>
    <property type="evidence" value="ECO:0000318"/>
    <property type="project" value="GO_Central"/>
</dbReference>
<protein>
    <submittedName>
        <fullName evidence="2">GATOR complex protein NPRL2-like</fullName>
    </submittedName>
</protein>
<dbReference type="PANTHER" id="PTHR12991">
    <property type="entry name" value="NITROGEN PERMEASE REGULATOR 2/TUMOR SUPPRESSOR CANDIDATE 4"/>
    <property type="match status" value="1"/>
</dbReference>
<dbReference type="PANTHER" id="PTHR12991:SF10">
    <property type="entry name" value="GATOR COMPLEX PROTEIN NPRL2"/>
    <property type="match status" value="1"/>
</dbReference>
<dbReference type="Ensembl" id="ENSCINT00000024591.2">
    <property type="protein sequence ID" value="ENSCINP00000024345.2"/>
    <property type="gene ID" value="ENSCING00000013218.2"/>
</dbReference>
<reference evidence="3" key="1">
    <citation type="journal article" date="2002" name="Science">
        <title>The draft genome of Ciona intestinalis: insights into chordate and vertebrate origins.</title>
        <authorList>
            <person name="Dehal P."/>
            <person name="Satou Y."/>
            <person name="Campbell R.K."/>
            <person name="Chapman J."/>
            <person name="Degnan B."/>
            <person name="De Tomaso A."/>
            <person name="Davidson B."/>
            <person name="Di Gregorio A."/>
            <person name="Gelpke M."/>
            <person name="Goodstein D.M."/>
            <person name="Harafuji N."/>
            <person name="Hastings K.E."/>
            <person name="Ho I."/>
            <person name="Hotta K."/>
            <person name="Huang W."/>
            <person name="Kawashima T."/>
            <person name="Lemaire P."/>
            <person name="Martinez D."/>
            <person name="Meinertzhagen I.A."/>
            <person name="Necula S."/>
            <person name="Nonaka M."/>
            <person name="Putnam N."/>
            <person name="Rash S."/>
            <person name="Saiga H."/>
            <person name="Satake M."/>
            <person name="Terry A."/>
            <person name="Yamada L."/>
            <person name="Wang H.G."/>
            <person name="Awazu S."/>
            <person name="Azumi K."/>
            <person name="Boore J."/>
            <person name="Branno M."/>
            <person name="Chin-Bow S."/>
            <person name="DeSantis R."/>
            <person name="Doyle S."/>
            <person name="Francino P."/>
            <person name="Keys D.N."/>
            <person name="Haga S."/>
            <person name="Hayashi H."/>
            <person name="Hino K."/>
            <person name="Imai K.S."/>
            <person name="Inaba K."/>
            <person name="Kano S."/>
            <person name="Kobayashi K."/>
            <person name="Kobayashi M."/>
            <person name="Lee B.I."/>
            <person name="Makabe K.W."/>
            <person name="Manohar C."/>
            <person name="Matassi G."/>
            <person name="Medina M."/>
            <person name="Mochizuki Y."/>
            <person name="Mount S."/>
            <person name="Morishita T."/>
            <person name="Miura S."/>
            <person name="Nakayama A."/>
            <person name="Nishizaka S."/>
            <person name="Nomoto H."/>
            <person name="Ohta F."/>
            <person name="Oishi K."/>
            <person name="Rigoutsos I."/>
            <person name="Sano M."/>
            <person name="Sasaki A."/>
            <person name="Sasakura Y."/>
            <person name="Shoguchi E."/>
            <person name="Shin-i T."/>
            <person name="Spagnuolo A."/>
            <person name="Stainier D."/>
            <person name="Suzuki M.M."/>
            <person name="Tassy O."/>
            <person name="Takatori N."/>
            <person name="Tokuoka M."/>
            <person name="Yagi K."/>
            <person name="Yoshizaki F."/>
            <person name="Wada S."/>
            <person name="Zhang C."/>
            <person name="Hyatt P.D."/>
            <person name="Larimer F."/>
            <person name="Detter C."/>
            <person name="Doggett N."/>
            <person name="Glavina T."/>
            <person name="Hawkins T."/>
            <person name="Richardson P."/>
            <person name="Lucas S."/>
            <person name="Kohara Y."/>
            <person name="Levine M."/>
            <person name="Satoh N."/>
            <person name="Rokhsar D.S."/>
        </authorList>
    </citation>
    <scope>NUCLEOTIDE SEQUENCE [LARGE SCALE GENOMIC DNA]</scope>
</reference>
<dbReference type="GeneID" id="100183442"/>
<comment type="similarity">
    <text evidence="1">Belongs to the NPR2 family.</text>
</comment>
<dbReference type="InParanoid" id="F6V5I4"/>
<proteinExistence type="inferred from homology"/>
<evidence type="ECO:0000256" key="1">
    <source>
        <dbReference type="ARBA" id="ARBA00008433"/>
    </source>
</evidence>
<dbReference type="OrthoDB" id="338854at2759"/>
<dbReference type="GO" id="GO:0034198">
    <property type="term" value="P:cellular response to amino acid starvation"/>
    <property type="evidence" value="ECO:0000318"/>
    <property type="project" value="GO_Central"/>
</dbReference>
<name>F6V5I4_CIOIN</name>
<reference evidence="2" key="3">
    <citation type="submission" date="2025-08" db="UniProtKB">
        <authorList>
            <consortium name="Ensembl"/>
        </authorList>
    </citation>
    <scope>IDENTIFICATION</scope>
</reference>
<accession>A0A1W3JPZ3</accession>
<evidence type="ECO:0000313" key="2">
    <source>
        <dbReference type="Ensembl" id="ENSCINP00000024345.2"/>
    </source>
</evidence>
<sequence length="392" mass="45211">MNLAKKYIKEHPIECFFFSEFHHKQGPKITYQYPLGCITKNSSLLEAVINYVIPKPDLQDKLITVNAVGKKVIGCPVCIDDPKYPRNQYMFNFGLVLDNVHKSSPCIPLIKKLSSYMTELELECYFVSNEKTKEEIPGLLKKIFTELNNEGTCSTSVIDTTTLYLKVFPPSTQPKPVHDHDVPILTVPKDYFKLDKWDLTTQQILPFIDGFKHVQKIAVLADVDAELTRICIQNLAFYEHVQLISIYQYSNVYITTAKLNQFRQNMEMQNECLAYVSRSGHQPPTLHDVMTLYCGLGPRVTLRKLCILFHEQITRVNEQKLIQYGLIHNLIRRINMYPVKVKSERSHNTQSDLHQYTDGLHSADEICCKLGCSHSELLAKLEHDKNIVICWK</sequence>
<reference evidence="2" key="4">
    <citation type="submission" date="2025-09" db="UniProtKB">
        <authorList>
            <consortium name="Ensembl"/>
        </authorList>
    </citation>
    <scope>IDENTIFICATION</scope>
</reference>
<dbReference type="Proteomes" id="UP000008144">
    <property type="component" value="Chromosome 8"/>
</dbReference>
<dbReference type="Pfam" id="PF06218">
    <property type="entry name" value="NPR2"/>
    <property type="match status" value="2"/>
</dbReference>
<evidence type="ECO:0000313" key="3">
    <source>
        <dbReference type="Proteomes" id="UP000008144"/>
    </source>
</evidence>
<gene>
    <name evidence="2" type="primary">LOC100183442</name>
</gene>
<dbReference type="FunCoup" id="F6V5I4">
    <property type="interactions" value="14"/>
</dbReference>
<dbReference type="GO" id="GO:0010508">
    <property type="term" value="P:positive regulation of autophagy"/>
    <property type="evidence" value="ECO:0000318"/>
    <property type="project" value="GO_Central"/>
</dbReference>
<organism evidence="2 3">
    <name type="scientific">Ciona intestinalis</name>
    <name type="common">Transparent sea squirt</name>
    <name type="synonym">Ascidia intestinalis</name>
    <dbReference type="NCBI Taxonomy" id="7719"/>
    <lineage>
        <taxon>Eukaryota</taxon>
        <taxon>Metazoa</taxon>
        <taxon>Chordata</taxon>
        <taxon>Tunicata</taxon>
        <taxon>Ascidiacea</taxon>
        <taxon>Phlebobranchia</taxon>
        <taxon>Cionidae</taxon>
        <taxon>Ciona</taxon>
    </lineage>
</organism>
<dbReference type="AlphaFoldDB" id="F6V5I4"/>
<dbReference type="GeneTree" id="ENSGT00390000001414"/>
<dbReference type="GO" id="GO:0005774">
    <property type="term" value="C:vacuolar membrane"/>
    <property type="evidence" value="ECO:0000318"/>
    <property type="project" value="GO_Central"/>
</dbReference>
<reference evidence="2" key="2">
    <citation type="journal article" date="2008" name="Genome Biol.">
        <title>Improved genome assembly and evidence-based global gene model set for the chordate Ciona intestinalis: new insight into intron and operon populations.</title>
        <authorList>
            <person name="Satou Y."/>
            <person name="Mineta K."/>
            <person name="Ogasawara M."/>
            <person name="Sasakura Y."/>
            <person name="Shoguchi E."/>
            <person name="Ueno K."/>
            <person name="Yamada L."/>
            <person name="Matsumoto J."/>
            <person name="Wasserscheid J."/>
            <person name="Dewar K."/>
            <person name="Wiley G.B."/>
            <person name="Macmil S.L."/>
            <person name="Roe B.A."/>
            <person name="Zeller R.W."/>
            <person name="Hastings K.E."/>
            <person name="Lemaire P."/>
            <person name="Lindquist E."/>
            <person name="Endo T."/>
            <person name="Hotta K."/>
            <person name="Inaba K."/>
        </authorList>
    </citation>
    <scope>NUCLEOTIDE SEQUENCE [LARGE SCALE GENOMIC DNA]</scope>
    <source>
        <strain evidence="2">wild type</strain>
    </source>
</reference>
<keyword evidence="3" id="KW-1185">Reference proteome</keyword>
<accession>F6V5I4</accession>
<dbReference type="RefSeq" id="XP_009859334.1">
    <property type="nucleotide sequence ID" value="XM_009861032.3"/>
</dbReference>
<dbReference type="STRING" id="7719.ENSCINP00000024345"/>
<dbReference type="InterPro" id="IPR009348">
    <property type="entry name" value="NPR2-like"/>
</dbReference>
<dbReference type="EMBL" id="EAAA01002688">
    <property type="status" value="NOT_ANNOTATED_CDS"/>
    <property type="molecule type" value="Genomic_DNA"/>
</dbReference>
<dbReference type="HOGENOM" id="CLU_014995_0_0_1"/>
<dbReference type="GO" id="GO:1904262">
    <property type="term" value="P:negative regulation of TORC1 signaling"/>
    <property type="evidence" value="ECO:0000318"/>
    <property type="project" value="GO_Central"/>
</dbReference>
<dbReference type="KEGG" id="cin:100183442"/>